<protein>
    <submittedName>
        <fullName evidence="2">Unannotated protein</fullName>
    </submittedName>
</protein>
<gene>
    <name evidence="1" type="ORF">UFOPK2872_00797</name>
    <name evidence="2" type="ORF">UFOPK4000_00678</name>
</gene>
<accession>A0A6J7NIU2</accession>
<evidence type="ECO:0000313" key="2">
    <source>
        <dbReference type="EMBL" id="CAB4990652.1"/>
    </source>
</evidence>
<dbReference type="EMBL" id="CAEZZM010000090">
    <property type="protein sequence ID" value="CAB4765313.1"/>
    <property type="molecule type" value="Genomic_DNA"/>
</dbReference>
<dbReference type="EMBL" id="CAFBOT010000104">
    <property type="protein sequence ID" value="CAB4990652.1"/>
    <property type="molecule type" value="Genomic_DNA"/>
</dbReference>
<name>A0A6J7NIU2_9ZZZZ</name>
<evidence type="ECO:0000313" key="1">
    <source>
        <dbReference type="EMBL" id="CAB4765313.1"/>
    </source>
</evidence>
<reference evidence="2" key="1">
    <citation type="submission" date="2020-05" db="EMBL/GenBank/DDBJ databases">
        <authorList>
            <person name="Chiriac C."/>
            <person name="Salcher M."/>
            <person name="Ghai R."/>
            <person name="Kavagutti S V."/>
        </authorList>
    </citation>
    <scope>NUCLEOTIDE SEQUENCE</scope>
</reference>
<proteinExistence type="predicted"/>
<dbReference type="AlphaFoldDB" id="A0A6J7NIU2"/>
<organism evidence="2">
    <name type="scientific">freshwater metagenome</name>
    <dbReference type="NCBI Taxonomy" id="449393"/>
    <lineage>
        <taxon>unclassified sequences</taxon>
        <taxon>metagenomes</taxon>
        <taxon>ecological metagenomes</taxon>
    </lineage>
</organism>
<sequence length="252" mass="26810">MKRISICVLSVLLFLPAQSTAAKAVESSIPICVNTARGTIRYTNSGKCKAKTESLVQMNTDGSPTPALKKFTYQAGDIGPAGGYIFFVDSNDRFPAFTYLEAAPAGWSQNIATSADEIAGTASSDPLVHWCSNVNTLLDDSSWSAAAVGTGKQHTAKAAQTCTSGAITMADNFSNVVKGKTYSDWFLPSLGEIMLMYTSMRQLGIGGAAPVTYWSSSEIDAEGALVQGFRTGGQGYDLKAILRSVRPIRMFD</sequence>